<proteinExistence type="predicted"/>
<protein>
    <submittedName>
        <fullName evidence="1">Uncharacterized protein</fullName>
    </submittedName>
</protein>
<reference evidence="1 2" key="1">
    <citation type="submission" date="2021-06" db="EMBL/GenBank/DDBJ databases">
        <title>Caerostris extrusa draft genome.</title>
        <authorList>
            <person name="Kono N."/>
            <person name="Arakawa K."/>
        </authorList>
    </citation>
    <scope>NUCLEOTIDE SEQUENCE [LARGE SCALE GENOMIC DNA]</scope>
</reference>
<evidence type="ECO:0000313" key="1">
    <source>
        <dbReference type="EMBL" id="GIY90958.1"/>
    </source>
</evidence>
<dbReference type="EMBL" id="BPLR01017365">
    <property type="protein sequence ID" value="GIY90958.1"/>
    <property type="molecule type" value="Genomic_DNA"/>
</dbReference>
<dbReference type="AlphaFoldDB" id="A0AAV4X8E8"/>
<comment type="caution">
    <text evidence="1">The sequence shown here is derived from an EMBL/GenBank/DDBJ whole genome shotgun (WGS) entry which is preliminary data.</text>
</comment>
<gene>
    <name evidence="1" type="ORF">CEXT_88671</name>
</gene>
<organism evidence="1 2">
    <name type="scientific">Caerostris extrusa</name>
    <name type="common">Bark spider</name>
    <name type="synonym">Caerostris bankana</name>
    <dbReference type="NCBI Taxonomy" id="172846"/>
    <lineage>
        <taxon>Eukaryota</taxon>
        <taxon>Metazoa</taxon>
        <taxon>Ecdysozoa</taxon>
        <taxon>Arthropoda</taxon>
        <taxon>Chelicerata</taxon>
        <taxon>Arachnida</taxon>
        <taxon>Araneae</taxon>
        <taxon>Araneomorphae</taxon>
        <taxon>Entelegynae</taxon>
        <taxon>Araneoidea</taxon>
        <taxon>Araneidae</taxon>
        <taxon>Caerostris</taxon>
    </lineage>
</organism>
<name>A0AAV4X8E8_CAEEX</name>
<evidence type="ECO:0000313" key="2">
    <source>
        <dbReference type="Proteomes" id="UP001054945"/>
    </source>
</evidence>
<accession>A0AAV4X8E8</accession>
<dbReference type="Proteomes" id="UP001054945">
    <property type="component" value="Unassembled WGS sequence"/>
</dbReference>
<sequence length="146" mass="16512">MSRLFTLSACDSLRPIIAPLDSPANLDIALAFHWTVRDTRGRVAMLRSVIALVGDVTKVRSLEKKFVETEKERETNAYQILLFISTAEVLTVPLYRPRHISLPIPLLLCFEADDKMSFRPSPKPSSVIVDVISGWKFYEVTIVLTH</sequence>
<keyword evidence="2" id="KW-1185">Reference proteome</keyword>